<dbReference type="PROSITE" id="PS01209">
    <property type="entry name" value="LDLRA_1"/>
    <property type="match status" value="1"/>
</dbReference>
<comment type="caution">
    <text evidence="3">Lacks conserved residue(s) required for the propagation of feature annotation.</text>
</comment>
<dbReference type="InterPro" id="IPR036055">
    <property type="entry name" value="LDL_receptor-like_sf"/>
</dbReference>
<evidence type="ECO:0000256" key="4">
    <source>
        <dbReference type="SAM" id="Phobius"/>
    </source>
</evidence>
<evidence type="ECO:0000256" key="3">
    <source>
        <dbReference type="PROSITE-ProRule" id="PRU00124"/>
    </source>
</evidence>
<dbReference type="Proteomes" id="UP000005408">
    <property type="component" value="Unassembled WGS sequence"/>
</dbReference>
<dbReference type="Gene3D" id="2.60.120.290">
    <property type="entry name" value="Spermadhesin, CUB domain"/>
    <property type="match status" value="2"/>
</dbReference>
<dbReference type="InterPro" id="IPR000859">
    <property type="entry name" value="CUB_dom"/>
</dbReference>
<feature type="disulfide bond" evidence="3">
    <location>
        <begin position="445"/>
        <end position="460"/>
    </location>
</feature>
<keyword evidence="7" id="KW-1185">Reference proteome</keyword>
<dbReference type="CDD" id="cd00041">
    <property type="entry name" value="CUB"/>
    <property type="match status" value="1"/>
</dbReference>
<evidence type="ECO:0000313" key="7">
    <source>
        <dbReference type="Proteomes" id="UP000005408"/>
    </source>
</evidence>
<keyword evidence="4" id="KW-0812">Transmembrane</keyword>
<evidence type="ECO:0000256" key="2">
    <source>
        <dbReference type="ARBA" id="ARBA00023157"/>
    </source>
</evidence>
<dbReference type="EnsemblMetazoa" id="G27020.1">
    <property type="protein sequence ID" value="G27020.1:cds"/>
    <property type="gene ID" value="G27020"/>
</dbReference>
<dbReference type="Gene3D" id="4.10.400.10">
    <property type="entry name" value="Low-density Lipoprotein Receptor"/>
    <property type="match status" value="1"/>
</dbReference>
<protein>
    <recommendedName>
        <fullName evidence="5">CUB domain-containing protein</fullName>
    </recommendedName>
</protein>
<feature type="domain" description="CUB" evidence="5">
    <location>
        <begin position="204"/>
        <end position="320"/>
    </location>
</feature>
<keyword evidence="1" id="KW-0677">Repeat</keyword>
<keyword evidence="4" id="KW-0472">Membrane</keyword>
<dbReference type="InterPro" id="IPR035914">
    <property type="entry name" value="Sperma_CUB_dom_sf"/>
</dbReference>
<reference evidence="6" key="1">
    <citation type="submission" date="2022-08" db="UniProtKB">
        <authorList>
            <consortium name="EnsemblMetazoa"/>
        </authorList>
    </citation>
    <scope>IDENTIFICATION</scope>
    <source>
        <strain evidence="6">05x7-T-G4-1.051#20</strain>
    </source>
</reference>
<keyword evidence="2 3" id="KW-1015">Disulfide bond</keyword>
<dbReference type="SUPFAM" id="SSF57424">
    <property type="entry name" value="LDL receptor-like module"/>
    <property type="match status" value="1"/>
</dbReference>
<sequence length="516" mass="56633">MKIGHLLGYQGLCADQVQILLNDSNLTPTPRIAFYDGLKPLPDKLLVELGTYSQFFPITSRTGAMLVVGKDIDQQEFFSGFFKSVSSGCDIILTSATMSFYMQRPKIETQCSIVAVPRNKGITSFRIESLNLCQNESVTIYEGHSQYDKRIAMLTNQSSPVTPAIYVRAEKGFLIEVNLKNNSQCSNGTIPIVLSGMYSARPACGKTLISPEGTITSPEYPNLYPLNANCKWNLPIPENSSTFVYVAMETAALASNHTLRLQDDTGTALWKFSGDHLPSTDAVVNLNESNIAQLVFDSSTELGQGVGKVSKGFNVTYKMLRCGGYLTSPKSSIEIPEGIPEGESCIWVISLPKSGPNNSTNIVQFSLSHPKLSSNSSIVVLDGGTSKSGVFKFNSKQSKDYLSRTNALWVKMMAPTKVKLSFNTYSCQKKDQCNNGVCIHPDWICNGVDDCGDMTDENNCPINSSKTGLKTYLVVIIALMSFAFGVVLTIVIPAVYKRCRYPNYRHLQDLMEPSVT</sequence>
<keyword evidence="4" id="KW-1133">Transmembrane helix</keyword>
<dbReference type="AlphaFoldDB" id="A0A8W8LD51"/>
<evidence type="ECO:0000256" key="1">
    <source>
        <dbReference type="ARBA" id="ARBA00022737"/>
    </source>
</evidence>
<dbReference type="PROSITE" id="PS01180">
    <property type="entry name" value="CUB"/>
    <property type="match status" value="1"/>
</dbReference>
<accession>A0A8W8LD51</accession>
<dbReference type="SMART" id="SM00192">
    <property type="entry name" value="LDLa"/>
    <property type="match status" value="1"/>
</dbReference>
<name>A0A8W8LD51_MAGGI</name>
<dbReference type="PROSITE" id="PS50068">
    <property type="entry name" value="LDLRA_2"/>
    <property type="match status" value="1"/>
</dbReference>
<dbReference type="Pfam" id="PF00431">
    <property type="entry name" value="CUB"/>
    <property type="match status" value="1"/>
</dbReference>
<dbReference type="CDD" id="cd00112">
    <property type="entry name" value="LDLa"/>
    <property type="match status" value="1"/>
</dbReference>
<evidence type="ECO:0000259" key="5">
    <source>
        <dbReference type="PROSITE" id="PS01180"/>
    </source>
</evidence>
<dbReference type="SMART" id="SM00042">
    <property type="entry name" value="CUB"/>
    <property type="match status" value="1"/>
</dbReference>
<dbReference type="Pfam" id="PF00057">
    <property type="entry name" value="Ldl_recept_a"/>
    <property type="match status" value="1"/>
</dbReference>
<dbReference type="PANTHER" id="PTHR24251">
    <property type="entry name" value="OVOCHYMASE-RELATED"/>
    <property type="match status" value="1"/>
</dbReference>
<feature type="disulfide bond" evidence="3">
    <location>
        <begin position="433"/>
        <end position="451"/>
    </location>
</feature>
<organism evidence="6 7">
    <name type="scientific">Magallana gigas</name>
    <name type="common">Pacific oyster</name>
    <name type="synonym">Crassostrea gigas</name>
    <dbReference type="NCBI Taxonomy" id="29159"/>
    <lineage>
        <taxon>Eukaryota</taxon>
        <taxon>Metazoa</taxon>
        <taxon>Spiralia</taxon>
        <taxon>Lophotrochozoa</taxon>
        <taxon>Mollusca</taxon>
        <taxon>Bivalvia</taxon>
        <taxon>Autobranchia</taxon>
        <taxon>Pteriomorphia</taxon>
        <taxon>Ostreida</taxon>
        <taxon>Ostreoidea</taxon>
        <taxon>Ostreidae</taxon>
        <taxon>Magallana</taxon>
    </lineage>
</organism>
<proteinExistence type="predicted"/>
<feature type="transmembrane region" description="Helical" evidence="4">
    <location>
        <begin position="472"/>
        <end position="496"/>
    </location>
</feature>
<dbReference type="InterPro" id="IPR002172">
    <property type="entry name" value="LDrepeatLR_classA_rpt"/>
</dbReference>
<dbReference type="SUPFAM" id="SSF49854">
    <property type="entry name" value="Spermadhesin, CUB domain"/>
    <property type="match status" value="2"/>
</dbReference>
<evidence type="ECO:0000313" key="6">
    <source>
        <dbReference type="EnsemblMetazoa" id="G27020.1:cds"/>
    </source>
</evidence>
<dbReference type="InterPro" id="IPR023415">
    <property type="entry name" value="LDLR_class-A_CS"/>
</dbReference>